<dbReference type="AlphaFoldDB" id="A0A5N0V819"/>
<evidence type="ECO:0000313" key="1">
    <source>
        <dbReference type="EMBL" id="KAA9161373.1"/>
    </source>
</evidence>
<proteinExistence type="predicted"/>
<protein>
    <submittedName>
        <fullName evidence="1">DUF1365 family protein</fullName>
    </submittedName>
</protein>
<dbReference type="RefSeq" id="WP_144748382.1">
    <property type="nucleotide sequence ID" value="NZ_VMNW02000017.1"/>
</dbReference>
<evidence type="ECO:0000313" key="2">
    <source>
        <dbReference type="Proteomes" id="UP000319769"/>
    </source>
</evidence>
<organism evidence="1 2">
    <name type="scientific">Amycolatopsis acidicola</name>
    <dbReference type="NCBI Taxonomy" id="2596893"/>
    <lineage>
        <taxon>Bacteria</taxon>
        <taxon>Bacillati</taxon>
        <taxon>Actinomycetota</taxon>
        <taxon>Actinomycetes</taxon>
        <taxon>Pseudonocardiales</taxon>
        <taxon>Pseudonocardiaceae</taxon>
        <taxon>Amycolatopsis</taxon>
    </lineage>
</organism>
<comment type="caution">
    <text evidence="1">The sequence shown here is derived from an EMBL/GenBank/DDBJ whole genome shotgun (WGS) entry which is preliminary data.</text>
</comment>
<dbReference type="Pfam" id="PF07103">
    <property type="entry name" value="DUF1365"/>
    <property type="match status" value="1"/>
</dbReference>
<accession>A0A5N0V819</accession>
<dbReference type="EMBL" id="VMNW02000017">
    <property type="protein sequence ID" value="KAA9161373.1"/>
    <property type="molecule type" value="Genomic_DNA"/>
</dbReference>
<dbReference type="Proteomes" id="UP000319769">
    <property type="component" value="Unassembled WGS sequence"/>
</dbReference>
<name>A0A5N0V819_9PSEU</name>
<gene>
    <name evidence="1" type="ORF">FPZ12_014630</name>
</gene>
<sequence length="219" mass="25580">MVNAIYDAVVTHTRRAPHRRFSHRMYLWLVDPDAPPELPWWLRPFARFEGAGDLREWLKLQGIRRPGRITMLAQAKVLGYVFNPLTVYWCEAGYVVAEVRNTYRGMHRYLVRPDDSGSASADKEFYVSPFLPMHGRYRLHLPYPDEELNLVVSLRQDGRTSLAATVRGRRLPATPATLLRMLLTRPLTPQRVSLSIRWHGIALWMRRVPIVPRKSERNR</sequence>
<dbReference type="InterPro" id="IPR010775">
    <property type="entry name" value="DUF1365"/>
</dbReference>
<dbReference type="OrthoDB" id="9778801at2"/>
<keyword evidence="2" id="KW-1185">Reference proteome</keyword>
<reference evidence="1" key="1">
    <citation type="submission" date="2019-09" db="EMBL/GenBank/DDBJ databases">
        <authorList>
            <person name="Teo W.F.A."/>
            <person name="Duangmal K."/>
        </authorList>
    </citation>
    <scope>NUCLEOTIDE SEQUENCE [LARGE SCALE GENOMIC DNA]</scope>
    <source>
        <strain evidence="1">K81G1</strain>
    </source>
</reference>
<dbReference type="PANTHER" id="PTHR33973:SF4">
    <property type="entry name" value="OS07G0153300 PROTEIN"/>
    <property type="match status" value="1"/>
</dbReference>
<dbReference type="PANTHER" id="PTHR33973">
    <property type="entry name" value="OS07G0153300 PROTEIN"/>
    <property type="match status" value="1"/>
</dbReference>